<accession>A0A843W7U1</accession>
<dbReference type="AlphaFoldDB" id="A0A843W7U1"/>
<dbReference type="Proteomes" id="UP000652761">
    <property type="component" value="Unassembled WGS sequence"/>
</dbReference>
<name>A0A843W7U1_COLES</name>
<reference evidence="1" key="1">
    <citation type="submission" date="2017-07" db="EMBL/GenBank/DDBJ databases">
        <title>Taro Niue Genome Assembly and Annotation.</title>
        <authorList>
            <person name="Atibalentja N."/>
            <person name="Keating K."/>
            <person name="Fields C.J."/>
        </authorList>
    </citation>
    <scope>NUCLEOTIDE SEQUENCE</scope>
    <source>
        <strain evidence="1">Niue_2</strain>
        <tissue evidence="1">Leaf</tissue>
    </source>
</reference>
<keyword evidence="2" id="KW-1185">Reference proteome</keyword>
<organism evidence="1 2">
    <name type="scientific">Colocasia esculenta</name>
    <name type="common">Wild taro</name>
    <name type="synonym">Arum esculentum</name>
    <dbReference type="NCBI Taxonomy" id="4460"/>
    <lineage>
        <taxon>Eukaryota</taxon>
        <taxon>Viridiplantae</taxon>
        <taxon>Streptophyta</taxon>
        <taxon>Embryophyta</taxon>
        <taxon>Tracheophyta</taxon>
        <taxon>Spermatophyta</taxon>
        <taxon>Magnoliopsida</taxon>
        <taxon>Liliopsida</taxon>
        <taxon>Araceae</taxon>
        <taxon>Aroideae</taxon>
        <taxon>Colocasieae</taxon>
        <taxon>Colocasia</taxon>
    </lineage>
</organism>
<dbReference type="EMBL" id="NMUH01002598">
    <property type="protein sequence ID" value="MQM00985.1"/>
    <property type="molecule type" value="Genomic_DNA"/>
</dbReference>
<comment type="caution">
    <text evidence="1">The sequence shown here is derived from an EMBL/GenBank/DDBJ whole genome shotgun (WGS) entry which is preliminary data.</text>
</comment>
<proteinExistence type="predicted"/>
<gene>
    <name evidence="1" type="ORF">Taro_033733</name>
</gene>
<sequence>MRLWSRVIAPVFRELLVSARACRGLLPHRDVFGPTLVVGRGVTLFRCFVVLCSRYGSQKSTCSRT</sequence>
<evidence type="ECO:0000313" key="1">
    <source>
        <dbReference type="EMBL" id="MQM00985.1"/>
    </source>
</evidence>
<evidence type="ECO:0000313" key="2">
    <source>
        <dbReference type="Proteomes" id="UP000652761"/>
    </source>
</evidence>
<protein>
    <submittedName>
        <fullName evidence="1">Uncharacterized protein</fullName>
    </submittedName>
</protein>